<evidence type="ECO:0000256" key="1">
    <source>
        <dbReference type="SAM" id="Phobius"/>
    </source>
</evidence>
<dbReference type="AlphaFoldDB" id="A0A1G8S7R1"/>
<keyword evidence="3" id="KW-1185">Reference proteome</keyword>
<dbReference type="EMBL" id="FNEJ01000023">
    <property type="protein sequence ID" value="SDJ25284.1"/>
    <property type="molecule type" value="Genomic_DNA"/>
</dbReference>
<gene>
    <name evidence="2" type="ORF">SAMN04487993_102341</name>
</gene>
<dbReference type="STRING" id="555512.SAMN04487993_102341"/>
<feature type="transmembrane region" description="Helical" evidence="1">
    <location>
        <begin position="89"/>
        <end position="115"/>
    </location>
</feature>
<keyword evidence="1" id="KW-0472">Membrane</keyword>
<reference evidence="2 3" key="1">
    <citation type="submission" date="2016-10" db="EMBL/GenBank/DDBJ databases">
        <authorList>
            <person name="de Groot N.N."/>
        </authorList>
    </citation>
    <scope>NUCLEOTIDE SEQUENCE [LARGE SCALE GENOMIC DNA]</scope>
    <source>
        <strain evidence="2 3">DSM 26424</strain>
    </source>
</reference>
<dbReference type="GO" id="GO:0003677">
    <property type="term" value="F:DNA binding"/>
    <property type="evidence" value="ECO:0007669"/>
    <property type="project" value="InterPro"/>
</dbReference>
<dbReference type="SUPFAM" id="SSF46894">
    <property type="entry name" value="C-terminal effector domain of the bipartite response regulators"/>
    <property type="match status" value="1"/>
</dbReference>
<name>A0A1G8S7R1_9RHOB</name>
<evidence type="ECO:0000313" key="3">
    <source>
        <dbReference type="Proteomes" id="UP000199093"/>
    </source>
</evidence>
<keyword evidence="1" id="KW-1133">Transmembrane helix</keyword>
<feature type="transmembrane region" description="Helical" evidence="1">
    <location>
        <begin position="18"/>
        <end position="41"/>
    </location>
</feature>
<dbReference type="GO" id="GO:0006355">
    <property type="term" value="P:regulation of DNA-templated transcription"/>
    <property type="evidence" value="ECO:0007669"/>
    <property type="project" value="InterPro"/>
</dbReference>
<dbReference type="Proteomes" id="UP000199093">
    <property type="component" value="Unassembled WGS sequence"/>
</dbReference>
<dbReference type="InterPro" id="IPR016032">
    <property type="entry name" value="Sig_transdc_resp-reg_C-effctor"/>
</dbReference>
<keyword evidence="1" id="KW-0812">Transmembrane</keyword>
<dbReference type="OrthoDB" id="7842088at2"/>
<protein>
    <recommendedName>
        <fullName evidence="4">OmpR/PhoB-type domain-containing protein</fullName>
    </recommendedName>
</protein>
<dbReference type="Gene3D" id="1.10.10.10">
    <property type="entry name" value="Winged helix-like DNA-binding domain superfamily/Winged helix DNA-binding domain"/>
    <property type="match status" value="1"/>
</dbReference>
<evidence type="ECO:0000313" key="2">
    <source>
        <dbReference type="EMBL" id="SDJ25284.1"/>
    </source>
</evidence>
<sequence>MPVTSISATEARRAGTRIVVFGIAAIVALLMAAGAGLLLTLPDGNAFNARVERIFVENDTLTAPSEVRLLEILAQSGTAFSEVLVSYRVVIFVLLVFATALLVAALVFLVMLVTLNRRMAQIERAGIQVNSLLISREENMVYLNTMGFKLTEAMIETLTVLAEARMDDEMMTGAQIEAVISGRDAADCDEAAGATRIKRLRDGLGNQIVSELLVKNITRRGYMLAIDKSVIALVGAAEARPGLSNSG</sequence>
<dbReference type="InterPro" id="IPR036388">
    <property type="entry name" value="WH-like_DNA-bd_sf"/>
</dbReference>
<organism evidence="2 3">
    <name type="scientific">Salipiger marinus</name>
    <dbReference type="NCBI Taxonomy" id="555512"/>
    <lineage>
        <taxon>Bacteria</taxon>
        <taxon>Pseudomonadati</taxon>
        <taxon>Pseudomonadota</taxon>
        <taxon>Alphaproteobacteria</taxon>
        <taxon>Rhodobacterales</taxon>
        <taxon>Roseobacteraceae</taxon>
        <taxon>Salipiger</taxon>
    </lineage>
</organism>
<accession>A0A1G8S7R1</accession>
<evidence type="ECO:0008006" key="4">
    <source>
        <dbReference type="Google" id="ProtNLM"/>
    </source>
</evidence>
<proteinExistence type="predicted"/>
<dbReference type="RefSeq" id="WP_089850623.1">
    <property type="nucleotide sequence ID" value="NZ_FNEJ01000023.1"/>
</dbReference>